<sequence length="731" mass="82279">MGRGFCHKHVFLVLACCSFDNFSLAFIRPQLGAKPIQAQSILLPEGVSSCNRWPESFLKSNTLEDEEEDKLGLYGNNAIDVEGMLAQANQAGAVTQQFSQVDKTQASRFSKVVLAEAKKVEMNYRGLNMDNLKQSVFSKEIMREIAGSSTATRCDAFKQIFGWASRQTYNQRKVSWVVKASAAALLWEDSITTEQITQCIVNGIRVASAPVPEMQNRIREEGIEEQIWKQGGWVVFLYETAMLPLYEKLPEVQHYLIQEAMITYFDMGERDTVKHGDITRASLFADALDSVLPNNLGLQMTLQQVEKEVMPPIEKTMMLIIDELKPPTEKAIFWVEVKVREVLRNVLDRGAKDFEGEPLPAEKMSAIDLAEVALHLARLSIFVFWQLDGESLKQDPTLEVFLRVVNKHIYAAAPFHSQNLKLYGTYVTHYIQTALTGTRPMDSLASMDALILQEMYSMAPMYRRQVVEYALPKVAASIMYRNRKTPEKLNQACWPMMILGLDIDQGFTFDPEDPGTNIRRETLNLFMRYAKLQDPDNAVADGRWAADFMGLEAAEVEQLEESQKTRKLQEALTQALGDVTISKADLRQGAARQKGFDVAQQGVDEEELAALVRAGAESGMDPPEAAEAVAQYVKTQLLFQLKEVAFHMDNRNYERSKASARQCMAYASIVVPEVMNALGRPGDDPTKLLEIRAEDVKDEVEFQVSELCWAMLDRGEELETARGLLTIMGLN</sequence>
<dbReference type="EMBL" id="HBHR01004355">
    <property type="protein sequence ID" value="CAD9859559.1"/>
    <property type="molecule type" value="Transcribed_RNA"/>
</dbReference>
<evidence type="ECO:0008006" key="3">
    <source>
        <dbReference type="Google" id="ProtNLM"/>
    </source>
</evidence>
<name>A0A7S2UWT5_9STRA</name>
<evidence type="ECO:0000313" key="2">
    <source>
        <dbReference type="EMBL" id="CAD9859559.1"/>
    </source>
</evidence>
<proteinExistence type="predicted"/>
<dbReference type="AlphaFoldDB" id="A0A7S2UWT5"/>
<organism evidence="2">
    <name type="scientific">Fibrocapsa japonica</name>
    <dbReference type="NCBI Taxonomy" id="94617"/>
    <lineage>
        <taxon>Eukaryota</taxon>
        <taxon>Sar</taxon>
        <taxon>Stramenopiles</taxon>
        <taxon>Ochrophyta</taxon>
        <taxon>Raphidophyceae</taxon>
        <taxon>Chattonellales</taxon>
        <taxon>Chattonellaceae</taxon>
        <taxon>Fibrocapsa</taxon>
    </lineage>
</organism>
<protein>
    <recommendedName>
        <fullName evidence="3">Nuclear pore complex protein</fullName>
    </recommendedName>
</protein>
<feature type="signal peptide" evidence="1">
    <location>
        <begin position="1"/>
        <end position="25"/>
    </location>
</feature>
<accession>A0A7S2UWT5</accession>
<evidence type="ECO:0000256" key="1">
    <source>
        <dbReference type="SAM" id="SignalP"/>
    </source>
</evidence>
<keyword evidence="1" id="KW-0732">Signal</keyword>
<gene>
    <name evidence="2" type="ORF">FJAP1339_LOCUS2078</name>
</gene>
<feature type="chain" id="PRO_5030784381" description="Nuclear pore complex protein" evidence="1">
    <location>
        <begin position="26"/>
        <end position="731"/>
    </location>
</feature>
<reference evidence="2" key="1">
    <citation type="submission" date="2021-01" db="EMBL/GenBank/DDBJ databases">
        <authorList>
            <person name="Corre E."/>
            <person name="Pelletier E."/>
            <person name="Niang G."/>
            <person name="Scheremetjew M."/>
            <person name="Finn R."/>
            <person name="Kale V."/>
            <person name="Holt S."/>
            <person name="Cochrane G."/>
            <person name="Meng A."/>
            <person name="Brown T."/>
            <person name="Cohen L."/>
        </authorList>
    </citation>
    <scope>NUCLEOTIDE SEQUENCE</scope>
    <source>
        <strain evidence="2">CCMP1661</strain>
    </source>
</reference>